<sequence length="422" mass="46548">MSDPIFTFLTIQHISQTTARRQTLLVLMETITIPVADASFESLTINATSNIQVAPLNTAWTWSAVDKTSDSAAGITAFGSRYTPDNIQPPDGVQTAFLQGVGWFSQVLNFPENGTYWLNFSAAQRSSSRQKIAVLLDGRNLGSWMPNNETYEDISTGNFSTTSGLHTISFRGLNPLGGANVVMIDQIVVQGVPDSANATNATTPTTLINSSTVPTTAQSTSPFDTSSPTPFISSQSTPCSPIALILAFSIPLLCFLFLLFLYLYIRRRNRRNSPKHNPYRFQSRQASLQASDSTSYMLPYWREESQFDAAISNRASIATMTSLLIATREFERARQTEGMLSSILQEPEPAVMRPDSPTLPEAERFSFTSFILPNSSAGTESLPETPSIVITFANRSDEENFREVDLWPDIRDSVQLNPNFDS</sequence>
<dbReference type="Proteomes" id="UP000268093">
    <property type="component" value="Unassembled WGS sequence"/>
</dbReference>
<evidence type="ECO:0000256" key="1">
    <source>
        <dbReference type="SAM" id="MobiDB-lite"/>
    </source>
</evidence>
<comment type="caution">
    <text evidence="3">The sequence shown here is derived from an EMBL/GenBank/DDBJ whole genome shotgun (WGS) entry which is preliminary data.</text>
</comment>
<accession>A0A433D0R0</accession>
<feature type="region of interest" description="Disordered" evidence="1">
    <location>
        <begin position="199"/>
        <end position="229"/>
    </location>
</feature>
<feature type="compositionally biased region" description="Low complexity" evidence="1">
    <location>
        <begin position="219"/>
        <end position="229"/>
    </location>
</feature>
<keyword evidence="2" id="KW-1133">Transmembrane helix</keyword>
<evidence type="ECO:0000313" key="4">
    <source>
        <dbReference type="Proteomes" id="UP000268093"/>
    </source>
</evidence>
<organism evidence="3 4">
    <name type="scientific">Jimgerdemannia flammicorona</name>
    <dbReference type="NCBI Taxonomy" id="994334"/>
    <lineage>
        <taxon>Eukaryota</taxon>
        <taxon>Fungi</taxon>
        <taxon>Fungi incertae sedis</taxon>
        <taxon>Mucoromycota</taxon>
        <taxon>Mucoromycotina</taxon>
        <taxon>Endogonomycetes</taxon>
        <taxon>Endogonales</taxon>
        <taxon>Endogonaceae</taxon>
        <taxon>Jimgerdemannia</taxon>
    </lineage>
</organism>
<keyword evidence="2" id="KW-0472">Membrane</keyword>
<evidence type="ECO:0000313" key="3">
    <source>
        <dbReference type="EMBL" id="RUP44425.1"/>
    </source>
</evidence>
<proteinExistence type="predicted"/>
<dbReference type="Gene3D" id="2.60.120.260">
    <property type="entry name" value="Galactose-binding domain-like"/>
    <property type="match status" value="1"/>
</dbReference>
<name>A0A433D0R0_9FUNG</name>
<dbReference type="EMBL" id="RBNI01008939">
    <property type="protein sequence ID" value="RUP44425.1"/>
    <property type="molecule type" value="Genomic_DNA"/>
</dbReference>
<gene>
    <name evidence="3" type="ORF">BC936DRAFT_149474</name>
</gene>
<evidence type="ECO:0000256" key="2">
    <source>
        <dbReference type="SAM" id="Phobius"/>
    </source>
</evidence>
<keyword evidence="2" id="KW-0812">Transmembrane</keyword>
<dbReference type="AlphaFoldDB" id="A0A433D0R0"/>
<reference evidence="3 4" key="1">
    <citation type="journal article" date="2018" name="New Phytol.">
        <title>Phylogenomics of Endogonaceae and evolution of mycorrhizas within Mucoromycota.</title>
        <authorList>
            <person name="Chang Y."/>
            <person name="Desiro A."/>
            <person name="Na H."/>
            <person name="Sandor L."/>
            <person name="Lipzen A."/>
            <person name="Clum A."/>
            <person name="Barry K."/>
            <person name="Grigoriev I.V."/>
            <person name="Martin F.M."/>
            <person name="Stajich J.E."/>
            <person name="Smith M.E."/>
            <person name="Bonito G."/>
            <person name="Spatafora J.W."/>
        </authorList>
    </citation>
    <scope>NUCLEOTIDE SEQUENCE [LARGE SCALE GENOMIC DNA]</scope>
    <source>
        <strain evidence="3 4">GMNB39</strain>
    </source>
</reference>
<protein>
    <submittedName>
        <fullName evidence="3">Uncharacterized protein</fullName>
    </submittedName>
</protein>
<keyword evidence="4" id="KW-1185">Reference proteome</keyword>
<feature type="transmembrane region" description="Helical" evidence="2">
    <location>
        <begin position="242"/>
        <end position="265"/>
    </location>
</feature>
<feature type="compositionally biased region" description="Polar residues" evidence="1">
    <location>
        <begin position="207"/>
        <end position="218"/>
    </location>
</feature>